<dbReference type="InterPro" id="IPR015890">
    <property type="entry name" value="Chorismate_C"/>
</dbReference>
<proteinExistence type="predicted"/>
<dbReference type="SUPFAM" id="SSF56322">
    <property type="entry name" value="ADC synthase"/>
    <property type="match status" value="1"/>
</dbReference>
<evidence type="ECO:0000259" key="2">
    <source>
        <dbReference type="Pfam" id="PF00425"/>
    </source>
</evidence>
<dbReference type="PANTHER" id="PTHR11236">
    <property type="entry name" value="AMINOBENZOATE/ANTHRANILATE SYNTHASE"/>
    <property type="match status" value="1"/>
</dbReference>
<feature type="domain" description="Chorismate-utilising enzyme C-terminal" evidence="2">
    <location>
        <begin position="234"/>
        <end position="485"/>
    </location>
</feature>
<gene>
    <name evidence="4" type="ORF">PS9374_02794</name>
</gene>
<accession>A0A171CSE4</accession>
<dbReference type="InterPro" id="IPR006805">
    <property type="entry name" value="Anth_synth_I_N"/>
</dbReference>
<feature type="compositionally biased region" description="Basic and acidic residues" evidence="1">
    <location>
        <begin position="528"/>
        <end position="541"/>
    </location>
</feature>
<feature type="domain" description="Anthranilate synthase component I N-terminal" evidence="3">
    <location>
        <begin position="35"/>
        <end position="183"/>
    </location>
</feature>
<reference evidence="5" key="2">
    <citation type="submission" date="2016-04" db="EMBL/GenBank/DDBJ databases">
        <title>Planomonospora sphaerica JCM9374 whole genome shotgun sequence.</title>
        <authorList>
            <person name="Suzuki T."/>
            <person name="Dohra H."/>
            <person name="Kodani S."/>
        </authorList>
    </citation>
    <scope>NUCLEOTIDE SEQUENCE [LARGE SCALE GENOMIC DNA]</scope>
    <source>
        <strain evidence="5">JCM 9374</strain>
    </source>
</reference>
<dbReference type="Proteomes" id="UP000077701">
    <property type="component" value="Unassembled WGS sequence"/>
</dbReference>
<dbReference type="InterPro" id="IPR005801">
    <property type="entry name" value="ADC_synthase"/>
</dbReference>
<feature type="region of interest" description="Disordered" evidence="1">
    <location>
        <begin position="494"/>
        <end position="541"/>
    </location>
</feature>
<dbReference type="PRINTS" id="PR00095">
    <property type="entry name" value="ANTSNTHASEI"/>
</dbReference>
<dbReference type="Gene3D" id="3.60.120.10">
    <property type="entry name" value="Anthranilate synthase"/>
    <property type="match status" value="1"/>
</dbReference>
<evidence type="ECO:0000313" key="5">
    <source>
        <dbReference type="Proteomes" id="UP000077701"/>
    </source>
</evidence>
<dbReference type="AlphaFoldDB" id="A0A171CSE4"/>
<sequence>MAAMTDSRTAPEGGARRVRVHTVRRTLPPTEALPAYLALAGRFGRDQVYLLESGDGPENDCRYHVTGFGTLLTFSVTRCRVRLGGVPALREAVLRRIGPLLAGGGDRLALRRPRDLWPVLRALQSAFLAEGSASRFRFGFLAYFGYDTARYVEELPHLIERGPDLPDVHLVLHQGCLVTDRATGRSELLLHESDAWPRLDPEPLLGLLGGAVRPLPVRSDGDLPAAAVRGDTGRDRYLRNVRRCLEHIAVGDVYQVQIGHELRIRSQADPVDVYGRLRARNPSPYMYLTTLGPHTVIGASPEVFVRVEEGRVLMRPIAGTAPRGAAADDDVAGRLRSDPKEIAEHTMLVDLCRNDIGRICRADTLDVPDLMAVERYSHVLHLVSTVAGRAEEGEDAFTVIPALFPAGTVTGAPKIRAMEIIEEVESSRRGLYAGALGLIDVGGYVNLALCIRTLLHRDGTYRIRASAGVVADSVPEREWAETLAKSTAAYWAVTGGEPPRAGPGGARGGPRGHRRGHPARAASVKPPPHLEDPWAERGRRE</sequence>
<keyword evidence="5" id="KW-1185">Reference proteome</keyword>
<protein>
    <submittedName>
        <fullName evidence="4">Aminodeoxychorismate synthase component I</fullName>
    </submittedName>
</protein>
<dbReference type="Pfam" id="PF04715">
    <property type="entry name" value="Anth_synt_I_N"/>
    <property type="match status" value="1"/>
</dbReference>
<reference evidence="4 5" key="1">
    <citation type="journal article" date="2016" name="Genome Announc.">
        <title>Draft Genome Sequence of Planomonospora sphaerica JCM9374, a Rare Actinomycete.</title>
        <authorList>
            <person name="Dohra H."/>
            <person name="Suzuki T."/>
            <person name="Inoue Y."/>
            <person name="Kodani S."/>
        </authorList>
    </citation>
    <scope>NUCLEOTIDE SEQUENCE [LARGE SCALE GENOMIC DNA]</scope>
    <source>
        <strain evidence="4 5">JCM 9374</strain>
    </source>
</reference>
<organism evidence="4 5">
    <name type="scientific">Planomonospora sphaerica</name>
    <dbReference type="NCBI Taxonomy" id="161355"/>
    <lineage>
        <taxon>Bacteria</taxon>
        <taxon>Bacillati</taxon>
        <taxon>Actinomycetota</taxon>
        <taxon>Actinomycetes</taxon>
        <taxon>Streptosporangiales</taxon>
        <taxon>Streptosporangiaceae</taxon>
        <taxon>Planomonospora</taxon>
    </lineage>
</organism>
<dbReference type="Pfam" id="PF00425">
    <property type="entry name" value="Chorismate_bind"/>
    <property type="match status" value="1"/>
</dbReference>
<dbReference type="InterPro" id="IPR019999">
    <property type="entry name" value="Anth_synth_I-like"/>
</dbReference>
<dbReference type="GO" id="GO:0000162">
    <property type="term" value="P:L-tryptophan biosynthetic process"/>
    <property type="evidence" value="ECO:0007669"/>
    <property type="project" value="TreeGrafter"/>
</dbReference>
<dbReference type="STRING" id="161355.PS9374_02794"/>
<evidence type="ECO:0000256" key="1">
    <source>
        <dbReference type="SAM" id="MobiDB-lite"/>
    </source>
</evidence>
<evidence type="ECO:0000259" key="3">
    <source>
        <dbReference type="Pfam" id="PF04715"/>
    </source>
</evidence>
<comment type="caution">
    <text evidence="4">The sequence shown here is derived from an EMBL/GenBank/DDBJ whole genome shotgun (WGS) entry which is preliminary data.</text>
</comment>
<dbReference type="PANTHER" id="PTHR11236:SF9">
    <property type="entry name" value="ANTHRANILATE SYNTHASE COMPONENT 1"/>
    <property type="match status" value="1"/>
</dbReference>
<evidence type="ECO:0000313" key="4">
    <source>
        <dbReference type="EMBL" id="GAT67141.1"/>
    </source>
</evidence>
<dbReference type="EMBL" id="BDCX01000006">
    <property type="protein sequence ID" value="GAT67141.1"/>
    <property type="molecule type" value="Genomic_DNA"/>
</dbReference>
<name>A0A171CSE4_9ACTN</name>